<organism evidence="4 5">
    <name type="scientific">Aquimarina aggregata</name>
    <dbReference type="NCBI Taxonomy" id="1642818"/>
    <lineage>
        <taxon>Bacteria</taxon>
        <taxon>Pseudomonadati</taxon>
        <taxon>Bacteroidota</taxon>
        <taxon>Flavobacteriia</taxon>
        <taxon>Flavobacteriales</taxon>
        <taxon>Flavobacteriaceae</taxon>
        <taxon>Aquimarina</taxon>
    </lineage>
</organism>
<dbReference type="InterPro" id="IPR011006">
    <property type="entry name" value="CheY-like_superfamily"/>
</dbReference>
<evidence type="ECO:0000256" key="1">
    <source>
        <dbReference type="PROSITE-ProRule" id="PRU00169"/>
    </source>
</evidence>
<dbReference type="EMBL" id="LQRT01000002">
    <property type="protein sequence ID" value="KZS42360.1"/>
    <property type="molecule type" value="Genomic_DNA"/>
</dbReference>
<name>A0A163CFH0_9FLAO</name>
<dbReference type="SMART" id="SM00850">
    <property type="entry name" value="LytTR"/>
    <property type="match status" value="1"/>
</dbReference>
<dbReference type="OrthoDB" id="2168082at2"/>
<dbReference type="SUPFAM" id="SSF52172">
    <property type="entry name" value="CheY-like"/>
    <property type="match status" value="1"/>
</dbReference>
<proteinExistence type="predicted"/>
<protein>
    <submittedName>
        <fullName evidence="4">Two-component system response regulator</fullName>
    </submittedName>
</protein>
<dbReference type="PANTHER" id="PTHR37299:SF1">
    <property type="entry name" value="STAGE 0 SPORULATION PROTEIN A HOMOLOG"/>
    <property type="match status" value="1"/>
</dbReference>
<dbReference type="Gene3D" id="2.40.50.1020">
    <property type="entry name" value="LytTr DNA-binding domain"/>
    <property type="match status" value="1"/>
</dbReference>
<evidence type="ECO:0000259" key="2">
    <source>
        <dbReference type="PROSITE" id="PS50110"/>
    </source>
</evidence>
<dbReference type="InterPro" id="IPR007492">
    <property type="entry name" value="LytTR_DNA-bd_dom"/>
</dbReference>
<dbReference type="Pfam" id="PF00072">
    <property type="entry name" value="Response_reg"/>
    <property type="match status" value="1"/>
</dbReference>
<evidence type="ECO:0000313" key="5">
    <source>
        <dbReference type="Proteomes" id="UP000076715"/>
    </source>
</evidence>
<accession>A0A163CFH0</accession>
<dbReference type="Gene3D" id="3.40.50.2300">
    <property type="match status" value="1"/>
</dbReference>
<dbReference type="RefSeq" id="WP_066309950.1">
    <property type="nucleotide sequence ID" value="NZ_LQRT01000002.1"/>
</dbReference>
<dbReference type="AlphaFoldDB" id="A0A163CFH0"/>
<dbReference type="GO" id="GO:0000156">
    <property type="term" value="F:phosphorelay response regulator activity"/>
    <property type="evidence" value="ECO:0007669"/>
    <property type="project" value="InterPro"/>
</dbReference>
<dbReference type="SMART" id="SM00448">
    <property type="entry name" value="REC"/>
    <property type="match status" value="1"/>
</dbReference>
<keyword evidence="1" id="KW-0597">Phosphoprotein</keyword>
<keyword evidence="5" id="KW-1185">Reference proteome</keyword>
<sequence length="245" mass="28380">MIKCLVVDDEPLGRECIINYINQVDFLTCVGSCTNALEINTVLDQEDVDLLFLDIQMPIMNGLEFLKMTSKTPMTILTTAYPNYALDGFDLDVLDYLLKPITFNRFFTAVTKAKKQHQLTENSNTQKLIKEEEDCFFIKCDGKYEKIYLNDILFVKAMQNYVIIQTNRRKYVSLLFLKNVEEKLNSTDFIRVHKSYIVALSKIDTIENHEIQIKTFKIPVSRNYKKTVFPKILGNKLWSGGTNTI</sequence>
<evidence type="ECO:0000259" key="3">
    <source>
        <dbReference type="PROSITE" id="PS50930"/>
    </source>
</evidence>
<dbReference type="PROSITE" id="PS50110">
    <property type="entry name" value="RESPONSE_REGULATORY"/>
    <property type="match status" value="1"/>
</dbReference>
<dbReference type="PANTHER" id="PTHR37299">
    <property type="entry name" value="TRANSCRIPTIONAL REGULATOR-RELATED"/>
    <property type="match status" value="1"/>
</dbReference>
<dbReference type="GO" id="GO:0003677">
    <property type="term" value="F:DNA binding"/>
    <property type="evidence" value="ECO:0007669"/>
    <property type="project" value="InterPro"/>
</dbReference>
<feature type="domain" description="Response regulatory" evidence="2">
    <location>
        <begin position="3"/>
        <end position="114"/>
    </location>
</feature>
<dbReference type="Proteomes" id="UP000076715">
    <property type="component" value="Unassembled WGS sequence"/>
</dbReference>
<dbReference type="InterPro" id="IPR046947">
    <property type="entry name" value="LytR-like"/>
</dbReference>
<dbReference type="InterPro" id="IPR001789">
    <property type="entry name" value="Sig_transdc_resp-reg_receiver"/>
</dbReference>
<dbReference type="Pfam" id="PF04397">
    <property type="entry name" value="LytTR"/>
    <property type="match status" value="1"/>
</dbReference>
<evidence type="ECO:0000313" key="4">
    <source>
        <dbReference type="EMBL" id="KZS42360.1"/>
    </source>
</evidence>
<reference evidence="4 5" key="1">
    <citation type="submission" date="2016-01" db="EMBL/GenBank/DDBJ databases">
        <title>The draft genome sequence of Aquimarina sp. RZW4-3-2.</title>
        <authorList>
            <person name="Wang Y."/>
        </authorList>
    </citation>
    <scope>NUCLEOTIDE SEQUENCE [LARGE SCALE GENOMIC DNA]</scope>
    <source>
        <strain evidence="4 5">RZW4-3-2</strain>
    </source>
</reference>
<dbReference type="STRING" id="1642818.AWE51_02655"/>
<dbReference type="PROSITE" id="PS50930">
    <property type="entry name" value="HTH_LYTTR"/>
    <property type="match status" value="1"/>
</dbReference>
<feature type="modified residue" description="4-aspartylphosphate" evidence="1">
    <location>
        <position position="54"/>
    </location>
</feature>
<feature type="domain" description="HTH LytTR-type" evidence="3">
    <location>
        <begin position="136"/>
        <end position="236"/>
    </location>
</feature>
<comment type="caution">
    <text evidence="4">The sequence shown here is derived from an EMBL/GenBank/DDBJ whole genome shotgun (WGS) entry which is preliminary data.</text>
</comment>
<gene>
    <name evidence="4" type="ORF">AWE51_02655</name>
</gene>